<organism evidence="19 20">
    <name type="scientific">Paramagnetospirillum magnetotacticum MS-1</name>
    <dbReference type="NCBI Taxonomy" id="272627"/>
    <lineage>
        <taxon>Bacteria</taxon>
        <taxon>Pseudomonadati</taxon>
        <taxon>Pseudomonadota</taxon>
        <taxon>Alphaproteobacteria</taxon>
        <taxon>Rhodospirillales</taxon>
        <taxon>Magnetospirillaceae</taxon>
        <taxon>Paramagnetospirillum</taxon>
    </lineage>
</organism>
<evidence type="ECO:0000256" key="3">
    <source>
        <dbReference type="ARBA" id="ARBA00004997"/>
    </source>
</evidence>
<proteinExistence type="inferred from homology"/>
<evidence type="ECO:0000313" key="19">
    <source>
        <dbReference type="EMBL" id="KIM00213.1"/>
    </source>
</evidence>
<comment type="cofactor">
    <cofactor evidence="1">
        <name>Mg(2+)</name>
        <dbReference type="ChEBI" id="CHEBI:18420"/>
    </cofactor>
</comment>
<comment type="caution">
    <text evidence="19">The sequence shown here is derived from an EMBL/GenBank/DDBJ whole genome shotgun (WGS) entry which is preliminary data.</text>
</comment>
<evidence type="ECO:0000256" key="16">
    <source>
        <dbReference type="RuleBase" id="RU000504"/>
    </source>
</evidence>
<dbReference type="PANTHER" id="PTHR11817">
    <property type="entry name" value="PYRUVATE KINASE"/>
    <property type="match status" value="1"/>
</dbReference>
<dbReference type="Gene3D" id="3.40.1380.20">
    <property type="entry name" value="Pyruvate kinase, C-terminal domain"/>
    <property type="match status" value="1"/>
</dbReference>
<name>A0A0C2UFC7_PARME</name>
<accession>A0A0C2UFC7</accession>
<comment type="similarity">
    <text evidence="4 16">Belongs to the pyruvate kinase family.</text>
</comment>
<dbReference type="NCBIfam" id="NF004886">
    <property type="entry name" value="PRK06247.1"/>
    <property type="match status" value="1"/>
</dbReference>
<dbReference type="GO" id="GO:0030955">
    <property type="term" value="F:potassium ion binding"/>
    <property type="evidence" value="ECO:0007669"/>
    <property type="project" value="UniProtKB-UniRule"/>
</dbReference>
<keyword evidence="20" id="KW-1185">Reference proteome</keyword>
<keyword evidence="14 19" id="KW-0670">Pyruvate</keyword>
<dbReference type="EMBL" id="JXSL01000020">
    <property type="protein sequence ID" value="KIM00213.1"/>
    <property type="molecule type" value="Genomic_DNA"/>
</dbReference>
<comment type="catalytic activity">
    <reaction evidence="16">
        <text>pyruvate + ATP = phosphoenolpyruvate + ADP + H(+)</text>
        <dbReference type="Rhea" id="RHEA:18157"/>
        <dbReference type="ChEBI" id="CHEBI:15361"/>
        <dbReference type="ChEBI" id="CHEBI:15378"/>
        <dbReference type="ChEBI" id="CHEBI:30616"/>
        <dbReference type="ChEBI" id="CHEBI:58702"/>
        <dbReference type="ChEBI" id="CHEBI:456216"/>
        <dbReference type="EC" id="2.7.1.40"/>
    </reaction>
</comment>
<evidence type="ECO:0000256" key="10">
    <source>
        <dbReference type="ARBA" id="ARBA00022777"/>
    </source>
</evidence>
<evidence type="ECO:0000256" key="7">
    <source>
        <dbReference type="ARBA" id="ARBA00022679"/>
    </source>
</evidence>
<dbReference type="InterPro" id="IPR015806">
    <property type="entry name" value="Pyrv_Knase_insert_dom_sf"/>
</dbReference>
<dbReference type="PROSITE" id="PS00110">
    <property type="entry name" value="PYRUVATE_KINASE"/>
    <property type="match status" value="1"/>
</dbReference>
<dbReference type="NCBIfam" id="TIGR01064">
    <property type="entry name" value="pyruv_kin"/>
    <property type="match status" value="1"/>
</dbReference>
<evidence type="ECO:0000256" key="5">
    <source>
        <dbReference type="ARBA" id="ARBA00012142"/>
    </source>
</evidence>
<dbReference type="InterPro" id="IPR015813">
    <property type="entry name" value="Pyrv/PenolPyrv_kinase-like_dom"/>
</dbReference>
<dbReference type="InterPro" id="IPR015795">
    <property type="entry name" value="Pyrv_Knase_C"/>
</dbReference>
<reference evidence="19 20" key="1">
    <citation type="submission" date="2015-01" db="EMBL/GenBank/DDBJ databases">
        <title>Genome Sequence of Magnetospirillum magnetotacticum Strain MS-1.</title>
        <authorList>
            <person name="Marinov G.K."/>
            <person name="Smalley M.D."/>
            <person name="DeSalvo G."/>
        </authorList>
    </citation>
    <scope>NUCLEOTIDE SEQUENCE [LARGE SCALE GENOMIC DNA]</scope>
    <source>
        <strain evidence="19 20">MS-1</strain>
    </source>
</reference>
<keyword evidence="11" id="KW-0067">ATP-binding</keyword>
<feature type="domain" description="Pyruvate kinase C-terminal" evidence="18">
    <location>
        <begin position="359"/>
        <end position="471"/>
    </location>
</feature>
<evidence type="ECO:0000259" key="17">
    <source>
        <dbReference type="Pfam" id="PF00224"/>
    </source>
</evidence>
<feature type="domain" description="Pyruvate kinase barrel" evidence="17">
    <location>
        <begin position="5"/>
        <end position="326"/>
    </location>
</feature>
<evidence type="ECO:0000256" key="13">
    <source>
        <dbReference type="ARBA" id="ARBA00023152"/>
    </source>
</evidence>
<evidence type="ECO:0000256" key="2">
    <source>
        <dbReference type="ARBA" id="ARBA00001958"/>
    </source>
</evidence>
<dbReference type="Pfam" id="PF02887">
    <property type="entry name" value="PK_C"/>
    <property type="match status" value="1"/>
</dbReference>
<keyword evidence="8" id="KW-0479">Metal-binding</keyword>
<dbReference type="FunFam" id="2.40.33.10:FF:000001">
    <property type="entry name" value="Pyruvate kinase"/>
    <property type="match status" value="1"/>
</dbReference>
<dbReference type="EC" id="2.7.1.40" evidence="5 15"/>
<evidence type="ECO:0000256" key="12">
    <source>
        <dbReference type="ARBA" id="ARBA00022842"/>
    </source>
</evidence>
<comment type="cofactor">
    <cofactor evidence="2">
        <name>K(+)</name>
        <dbReference type="ChEBI" id="CHEBI:29103"/>
    </cofactor>
</comment>
<dbReference type="InterPro" id="IPR036918">
    <property type="entry name" value="Pyrv_Knase_C_sf"/>
</dbReference>
<dbReference type="GO" id="GO:0004743">
    <property type="term" value="F:pyruvate kinase activity"/>
    <property type="evidence" value="ECO:0007669"/>
    <property type="project" value="UniProtKB-UniRule"/>
</dbReference>
<evidence type="ECO:0000259" key="18">
    <source>
        <dbReference type="Pfam" id="PF02887"/>
    </source>
</evidence>
<dbReference type="SUPFAM" id="SSF50800">
    <property type="entry name" value="PK beta-barrel domain-like"/>
    <property type="match status" value="1"/>
</dbReference>
<evidence type="ECO:0000256" key="8">
    <source>
        <dbReference type="ARBA" id="ARBA00022723"/>
    </source>
</evidence>
<evidence type="ECO:0000256" key="4">
    <source>
        <dbReference type="ARBA" id="ARBA00008663"/>
    </source>
</evidence>
<keyword evidence="7 16" id="KW-0808">Transferase</keyword>
<dbReference type="AlphaFoldDB" id="A0A0C2UFC7"/>
<dbReference type="Gene3D" id="2.40.33.10">
    <property type="entry name" value="PK beta-barrel domain-like"/>
    <property type="match status" value="1"/>
</dbReference>
<dbReference type="SUPFAM" id="SSF52935">
    <property type="entry name" value="PK C-terminal domain-like"/>
    <property type="match status" value="1"/>
</dbReference>
<dbReference type="GO" id="GO:0016301">
    <property type="term" value="F:kinase activity"/>
    <property type="evidence" value="ECO:0007669"/>
    <property type="project" value="UniProtKB-KW"/>
</dbReference>
<dbReference type="PRINTS" id="PR01050">
    <property type="entry name" value="PYRUVTKNASE"/>
</dbReference>
<dbReference type="RefSeq" id="WP_041039936.1">
    <property type="nucleotide sequence ID" value="NZ_JXSL01000020.1"/>
</dbReference>
<evidence type="ECO:0000256" key="6">
    <source>
        <dbReference type="ARBA" id="ARBA00018587"/>
    </source>
</evidence>
<dbReference type="InterPro" id="IPR011037">
    <property type="entry name" value="Pyrv_Knase-like_insert_dom_sf"/>
</dbReference>
<protein>
    <recommendedName>
        <fullName evidence="6 15">Pyruvate kinase</fullName>
        <ecNumber evidence="5 15">2.7.1.40</ecNumber>
    </recommendedName>
</protein>
<evidence type="ECO:0000256" key="14">
    <source>
        <dbReference type="ARBA" id="ARBA00023317"/>
    </source>
</evidence>
<dbReference type="InterPro" id="IPR040442">
    <property type="entry name" value="Pyrv_kinase-like_dom_sf"/>
</dbReference>
<dbReference type="GO" id="GO:0005524">
    <property type="term" value="F:ATP binding"/>
    <property type="evidence" value="ECO:0007669"/>
    <property type="project" value="UniProtKB-KW"/>
</dbReference>
<dbReference type="NCBIfam" id="NF004978">
    <property type="entry name" value="PRK06354.1"/>
    <property type="match status" value="1"/>
</dbReference>
<dbReference type="OrthoDB" id="9812123at2"/>
<gene>
    <name evidence="19" type="ORF">CCC_03001</name>
</gene>
<dbReference type="FunFam" id="3.20.20.60:FF:000025">
    <property type="entry name" value="Pyruvate kinase"/>
    <property type="match status" value="1"/>
</dbReference>
<dbReference type="UniPathway" id="UPA00109">
    <property type="reaction ID" value="UER00188"/>
</dbReference>
<dbReference type="InterPro" id="IPR001697">
    <property type="entry name" value="Pyr_Knase"/>
</dbReference>
<keyword evidence="12 16" id="KW-0460">Magnesium</keyword>
<dbReference type="NCBIfam" id="NF004491">
    <property type="entry name" value="PRK05826.1"/>
    <property type="match status" value="1"/>
</dbReference>
<keyword evidence="13 16" id="KW-0324">Glycolysis</keyword>
<evidence type="ECO:0000256" key="11">
    <source>
        <dbReference type="ARBA" id="ARBA00022840"/>
    </source>
</evidence>
<dbReference type="InterPro" id="IPR018209">
    <property type="entry name" value="Pyrv_Knase_AS"/>
</dbReference>
<dbReference type="STRING" id="272627.CCC_03001"/>
<dbReference type="Proteomes" id="UP000031971">
    <property type="component" value="Unassembled WGS sequence"/>
</dbReference>
<dbReference type="Gene3D" id="3.20.20.60">
    <property type="entry name" value="Phosphoenolpyruvate-binding domains"/>
    <property type="match status" value="1"/>
</dbReference>
<evidence type="ECO:0000256" key="9">
    <source>
        <dbReference type="ARBA" id="ARBA00022741"/>
    </source>
</evidence>
<dbReference type="InterPro" id="IPR015793">
    <property type="entry name" value="Pyrv_Knase_brl"/>
</dbReference>
<dbReference type="Pfam" id="PF00224">
    <property type="entry name" value="PK"/>
    <property type="match status" value="1"/>
</dbReference>
<dbReference type="GO" id="GO:0000287">
    <property type="term" value="F:magnesium ion binding"/>
    <property type="evidence" value="ECO:0007669"/>
    <property type="project" value="UniProtKB-UniRule"/>
</dbReference>
<evidence type="ECO:0000256" key="1">
    <source>
        <dbReference type="ARBA" id="ARBA00001946"/>
    </source>
</evidence>
<dbReference type="SUPFAM" id="SSF51621">
    <property type="entry name" value="Phosphoenolpyruvate/pyruvate domain"/>
    <property type="match status" value="1"/>
</dbReference>
<keyword evidence="10 16" id="KW-0418">Kinase</keyword>
<keyword evidence="9" id="KW-0547">Nucleotide-binding</keyword>
<evidence type="ECO:0000256" key="15">
    <source>
        <dbReference type="NCBIfam" id="TIGR01064"/>
    </source>
</evidence>
<sequence>MRRARKAKIIATLGPASSTPEAIENLFLAGADVFRLNFSHGSHDDHKTRIFTIRELEKKVKRPIAILADLQGPKLRVGDFVDGRARLEAGAVFRLDMDDALGTALRAPLHHPEVFAALKPGSELLIDDGKLRLAVESCGPDFAETRVVVGGEISNHKGVNVPNVMLPISPLTEKDRRDLEFAVEMGADWIALSFVQRPSDVQEARKLIAAYVGSRVRILSKLEKPSAIEHLASIIEWSDAVMVARGDLGVECPPETVPILQKRIIKACRRAGKPVVVATQMLDSMVHSPSPTRAEASDVATAVYDGSDAVMLSAETASGEYPMEAVTMMDRIIQQVEHDKNYLLITDASRLDPEHTTRDAISAAARQVAHTLGAAAIVTYTSSGSTTLRAARERPEQPILSVTADIEVARQMALVWGAHSIMAKDVRSFTEMVTKAVHFAQGEGFARVGDRVVITAGVPFGHSGTTNILRVAEVEDSGHHHKHESD</sequence>
<evidence type="ECO:0000313" key="20">
    <source>
        <dbReference type="Proteomes" id="UP000031971"/>
    </source>
</evidence>
<comment type="pathway">
    <text evidence="3 16">Carbohydrate degradation; glycolysis; pyruvate from D-glyceraldehyde 3-phosphate: step 5/5.</text>
</comment>